<feature type="region of interest" description="Disordered" evidence="1">
    <location>
        <begin position="221"/>
        <end position="261"/>
    </location>
</feature>
<feature type="region of interest" description="Disordered" evidence="1">
    <location>
        <begin position="120"/>
        <end position="143"/>
    </location>
</feature>
<accession>A0AAN8S8I3</accession>
<organism evidence="2 3">
    <name type="scientific">Polyplax serrata</name>
    <name type="common">Common mouse louse</name>
    <dbReference type="NCBI Taxonomy" id="468196"/>
    <lineage>
        <taxon>Eukaryota</taxon>
        <taxon>Metazoa</taxon>
        <taxon>Ecdysozoa</taxon>
        <taxon>Arthropoda</taxon>
        <taxon>Hexapoda</taxon>
        <taxon>Insecta</taxon>
        <taxon>Pterygota</taxon>
        <taxon>Neoptera</taxon>
        <taxon>Paraneoptera</taxon>
        <taxon>Psocodea</taxon>
        <taxon>Troctomorpha</taxon>
        <taxon>Phthiraptera</taxon>
        <taxon>Anoplura</taxon>
        <taxon>Polyplacidae</taxon>
        <taxon>Polyplax</taxon>
    </lineage>
</organism>
<reference evidence="2 3" key="1">
    <citation type="submission" date="2023-10" db="EMBL/GenBank/DDBJ databases">
        <title>Genomes of two closely related lineages of the louse Polyplax serrata with different host specificities.</title>
        <authorList>
            <person name="Martinu J."/>
            <person name="Tarabai H."/>
            <person name="Stefka J."/>
            <person name="Hypsa V."/>
        </authorList>
    </citation>
    <scope>NUCLEOTIDE SEQUENCE [LARGE SCALE GENOMIC DNA]</scope>
    <source>
        <strain evidence="2">HR10_N</strain>
    </source>
</reference>
<evidence type="ECO:0000256" key="1">
    <source>
        <dbReference type="SAM" id="MobiDB-lite"/>
    </source>
</evidence>
<proteinExistence type="predicted"/>
<evidence type="ECO:0000313" key="2">
    <source>
        <dbReference type="EMBL" id="KAK6623537.1"/>
    </source>
</evidence>
<sequence>MQRYPTGGSLREGTHVDVPGESFLLLGGDVFLYWVSRCHVSRPNTQSLTKREKKGVAKEGHEGGEMWLKITRGFSTTRKVQRERRYVQFARSRVGEDDVASVLKAKFKLSEIEKKVGVSANKGKEEAKSYKKSEGKRERERERERGKWKEFLKRLRHPKLSIPGTNLSRKRADDSILMATTRTAVGKGKKSERGNGSEQKYFPSFHQFNYSNNRLTLQKGSVEVVPFTSPPNLTSHQENRSPPQRNESLQSKRKIAFDLTG</sequence>
<evidence type="ECO:0000313" key="3">
    <source>
        <dbReference type="Proteomes" id="UP001372834"/>
    </source>
</evidence>
<dbReference type="Proteomes" id="UP001372834">
    <property type="component" value="Unassembled WGS sequence"/>
</dbReference>
<gene>
    <name evidence="2" type="ORF">RUM43_009389</name>
</gene>
<feature type="compositionally biased region" description="Polar residues" evidence="1">
    <location>
        <begin position="230"/>
        <end position="249"/>
    </location>
</feature>
<name>A0AAN8S8I3_POLSC</name>
<protein>
    <submittedName>
        <fullName evidence="2">Uncharacterized protein</fullName>
    </submittedName>
</protein>
<dbReference type="EMBL" id="JAWJWE010000038">
    <property type="protein sequence ID" value="KAK6623537.1"/>
    <property type="molecule type" value="Genomic_DNA"/>
</dbReference>
<dbReference type="AlphaFoldDB" id="A0AAN8S8I3"/>
<comment type="caution">
    <text evidence="2">The sequence shown here is derived from an EMBL/GenBank/DDBJ whole genome shotgun (WGS) entry which is preliminary data.</text>
</comment>